<evidence type="ECO:0000313" key="2">
    <source>
        <dbReference type="EMBL" id="DAD93111.1"/>
    </source>
</evidence>
<organism evidence="2">
    <name type="scientific">Siphoviridae sp. ctHEr2</name>
    <dbReference type="NCBI Taxonomy" id="2826229"/>
    <lineage>
        <taxon>Viruses</taxon>
        <taxon>Duplodnaviria</taxon>
        <taxon>Heunggongvirae</taxon>
        <taxon>Uroviricota</taxon>
        <taxon>Caudoviricetes</taxon>
    </lineage>
</organism>
<proteinExistence type="predicted"/>
<feature type="compositionally biased region" description="Basic and acidic residues" evidence="1">
    <location>
        <begin position="1"/>
        <end position="25"/>
    </location>
</feature>
<protein>
    <submittedName>
        <fullName evidence="2">Uncharacterized protein</fullName>
    </submittedName>
</protein>
<name>A0A8S5NFI1_9CAUD</name>
<feature type="region of interest" description="Disordered" evidence="1">
    <location>
        <begin position="1"/>
        <end position="35"/>
    </location>
</feature>
<evidence type="ECO:0000256" key="1">
    <source>
        <dbReference type="SAM" id="MobiDB-lite"/>
    </source>
</evidence>
<reference evidence="2" key="1">
    <citation type="journal article" date="2021" name="Proc. Natl. Acad. Sci. U.S.A.">
        <title>A Catalog of Tens of Thousands of Viruses from Human Metagenomes Reveals Hidden Associations with Chronic Diseases.</title>
        <authorList>
            <person name="Tisza M.J."/>
            <person name="Buck C.B."/>
        </authorList>
    </citation>
    <scope>NUCLEOTIDE SEQUENCE</scope>
    <source>
        <strain evidence="2">CtHEr2</strain>
    </source>
</reference>
<accession>A0A8S5NFI1</accession>
<sequence>MTDPVDRQETTLTPSKKDPFEDKSVDVPQTPEVIL</sequence>
<dbReference type="EMBL" id="BK015152">
    <property type="protein sequence ID" value="DAD93111.1"/>
    <property type="molecule type" value="Genomic_DNA"/>
</dbReference>